<reference evidence="3 4" key="1">
    <citation type="submission" date="2016-05" db="EMBL/GenBank/DDBJ databases">
        <title>A degradative enzymes factory behind the ericoid mycorrhizal symbiosis.</title>
        <authorList>
            <consortium name="DOE Joint Genome Institute"/>
            <person name="Martino E."/>
            <person name="Morin E."/>
            <person name="Grelet G."/>
            <person name="Kuo A."/>
            <person name="Kohler A."/>
            <person name="Daghino S."/>
            <person name="Barry K."/>
            <person name="Choi C."/>
            <person name="Cichocki N."/>
            <person name="Clum A."/>
            <person name="Copeland A."/>
            <person name="Hainaut M."/>
            <person name="Haridas S."/>
            <person name="Labutti K."/>
            <person name="Lindquist E."/>
            <person name="Lipzen A."/>
            <person name="Khouja H.-R."/>
            <person name="Murat C."/>
            <person name="Ohm R."/>
            <person name="Olson A."/>
            <person name="Spatafora J."/>
            <person name="Veneault-Fourrey C."/>
            <person name="Henrissat B."/>
            <person name="Grigoriev I."/>
            <person name="Martin F."/>
            <person name="Perotto S."/>
        </authorList>
    </citation>
    <scope>NUCLEOTIDE SEQUENCE [LARGE SCALE GENOMIC DNA]</scope>
    <source>
        <strain evidence="3 4">UAMH 7357</strain>
    </source>
</reference>
<dbReference type="Proteomes" id="UP000235672">
    <property type="component" value="Unassembled WGS sequence"/>
</dbReference>
<evidence type="ECO:0000313" key="3">
    <source>
        <dbReference type="EMBL" id="PMD20148.1"/>
    </source>
</evidence>
<dbReference type="EMBL" id="KZ613486">
    <property type="protein sequence ID" value="PMD20148.1"/>
    <property type="molecule type" value="Genomic_DNA"/>
</dbReference>
<accession>A0A2J6Q1J7</accession>
<name>A0A2J6Q1J7_9HELO</name>
<evidence type="ECO:0000259" key="2">
    <source>
        <dbReference type="Pfam" id="PF06985"/>
    </source>
</evidence>
<organism evidence="3 4">
    <name type="scientific">Hyaloscypha hepaticicola</name>
    <dbReference type="NCBI Taxonomy" id="2082293"/>
    <lineage>
        <taxon>Eukaryota</taxon>
        <taxon>Fungi</taxon>
        <taxon>Dikarya</taxon>
        <taxon>Ascomycota</taxon>
        <taxon>Pezizomycotina</taxon>
        <taxon>Leotiomycetes</taxon>
        <taxon>Helotiales</taxon>
        <taxon>Hyaloscyphaceae</taxon>
        <taxon>Hyaloscypha</taxon>
    </lineage>
</organism>
<feature type="transmembrane region" description="Helical" evidence="1">
    <location>
        <begin position="5"/>
        <end position="25"/>
    </location>
</feature>
<evidence type="ECO:0000313" key="4">
    <source>
        <dbReference type="Proteomes" id="UP000235672"/>
    </source>
</evidence>
<keyword evidence="4" id="KW-1185">Reference proteome</keyword>
<keyword evidence="1" id="KW-0472">Membrane</keyword>
<dbReference type="OrthoDB" id="3563801at2759"/>
<keyword evidence="1" id="KW-1133">Transmembrane helix</keyword>
<dbReference type="Pfam" id="PF06985">
    <property type="entry name" value="HET"/>
    <property type="match status" value="1"/>
</dbReference>
<dbReference type="PANTHER" id="PTHR24148:SF73">
    <property type="entry name" value="HET DOMAIN PROTEIN (AFU_ORTHOLOGUE AFUA_8G01020)"/>
    <property type="match status" value="1"/>
</dbReference>
<feature type="domain" description="Heterokaryon incompatibility" evidence="2">
    <location>
        <begin position="117"/>
        <end position="271"/>
    </location>
</feature>
<dbReference type="AlphaFoldDB" id="A0A2J6Q1J7"/>
<proteinExistence type="predicted"/>
<dbReference type="InterPro" id="IPR052895">
    <property type="entry name" value="HetReg/Transcr_Mod"/>
</dbReference>
<keyword evidence="1" id="KW-0812">Transmembrane</keyword>
<dbReference type="InterPro" id="IPR010730">
    <property type="entry name" value="HET"/>
</dbReference>
<evidence type="ECO:0000256" key="1">
    <source>
        <dbReference type="SAM" id="Phobius"/>
    </source>
</evidence>
<protein>
    <recommendedName>
        <fullName evidence="2">Heterokaryon incompatibility domain-containing protein</fullName>
    </recommendedName>
</protein>
<gene>
    <name evidence="3" type="ORF">NA56DRAFT_186221</name>
</gene>
<dbReference type="STRING" id="1745343.A0A2J6Q1J7"/>
<sequence>MRALVVRYLTTMATFVLTQVIFGVIKKVLWGFISFSYRYFLVNSGGILILKVWETLREHRHRDGKPTNEPTARFSKFEYTPLPTSWHIRLLILHSRHPSSPVECSLIPVLLEHAPRFQAVSYRWGSTQTDFSVLVDGKLVPVTANADNLLRDMSSFLFPRLIWIDSSYIDQNNPAEKNVQVKLMGELYGRASLVTIWISRSPPKQSKEDEHKDNLLAALAVLHIKQLGAMDPESSTGSGLLGSISEPTLQPLWNETLKLFDNLYFERTWII</sequence>
<dbReference type="PANTHER" id="PTHR24148">
    <property type="entry name" value="ANKYRIN REPEAT DOMAIN-CONTAINING PROTEIN 39 HOMOLOG-RELATED"/>
    <property type="match status" value="1"/>
</dbReference>